<keyword evidence="2" id="KW-0472">Membrane</keyword>
<feature type="transmembrane region" description="Helical" evidence="2">
    <location>
        <begin position="289"/>
        <end position="310"/>
    </location>
</feature>
<keyword evidence="4" id="KW-1185">Reference proteome</keyword>
<proteinExistence type="predicted"/>
<name>A0AAD7RNS7_9TELE</name>
<evidence type="ECO:0000256" key="1">
    <source>
        <dbReference type="SAM" id="MobiDB-lite"/>
    </source>
</evidence>
<evidence type="ECO:0000313" key="4">
    <source>
        <dbReference type="Proteomes" id="UP001221898"/>
    </source>
</evidence>
<feature type="compositionally biased region" description="Basic and acidic residues" evidence="1">
    <location>
        <begin position="1"/>
        <end position="25"/>
    </location>
</feature>
<reference evidence="3" key="1">
    <citation type="journal article" date="2023" name="Science">
        <title>Genome structures resolve the early diversification of teleost fishes.</title>
        <authorList>
            <person name="Parey E."/>
            <person name="Louis A."/>
            <person name="Montfort J."/>
            <person name="Bouchez O."/>
            <person name="Roques C."/>
            <person name="Iampietro C."/>
            <person name="Lluch J."/>
            <person name="Castinel A."/>
            <person name="Donnadieu C."/>
            <person name="Desvignes T."/>
            <person name="Floi Bucao C."/>
            <person name="Jouanno E."/>
            <person name="Wen M."/>
            <person name="Mejri S."/>
            <person name="Dirks R."/>
            <person name="Jansen H."/>
            <person name="Henkel C."/>
            <person name="Chen W.J."/>
            <person name="Zahm M."/>
            <person name="Cabau C."/>
            <person name="Klopp C."/>
            <person name="Thompson A.W."/>
            <person name="Robinson-Rechavi M."/>
            <person name="Braasch I."/>
            <person name="Lecointre G."/>
            <person name="Bobe J."/>
            <person name="Postlethwait J.H."/>
            <person name="Berthelot C."/>
            <person name="Roest Crollius H."/>
            <person name="Guiguen Y."/>
        </authorList>
    </citation>
    <scope>NUCLEOTIDE SEQUENCE</scope>
    <source>
        <strain evidence="3">NC1722</strain>
    </source>
</reference>
<keyword evidence="2" id="KW-1133">Transmembrane helix</keyword>
<organism evidence="3 4">
    <name type="scientific">Aldrovandia affinis</name>
    <dbReference type="NCBI Taxonomy" id="143900"/>
    <lineage>
        <taxon>Eukaryota</taxon>
        <taxon>Metazoa</taxon>
        <taxon>Chordata</taxon>
        <taxon>Craniata</taxon>
        <taxon>Vertebrata</taxon>
        <taxon>Euteleostomi</taxon>
        <taxon>Actinopterygii</taxon>
        <taxon>Neopterygii</taxon>
        <taxon>Teleostei</taxon>
        <taxon>Notacanthiformes</taxon>
        <taxon>Halosauridae</taxon>
        <taxon>Aldrovandia</taxon>
    </lineage>
</organism>
<feature type="transmembrane region" description="Helical" evidence="2">
    <location>
        <begin position="185"/>
        <end position="205"/>
    </location>
</feature>
<accession>A0AAD7RNS7</accession>
<comment type="caution">
    <text evidence="3">The sequence shown here is derived from an EMBL/GenBank/DDBJ whole genome shotgun (WGS) entry which is preliminary data.</text>
</comment>
<feature type="transmembrane region" description="Helical" evidence="2">
    <location>
        <begin position="132"/>
        <end position="153"/>
    </location>
</feature>
<sequence>MEERSKGGEESTERMHLSQRRRQENLEEEEEEKDYEERKRREKEEEWSTFMPISVTLALLGAFMLGMRAALEHTEGSQGESNTPKHQNPGPWGCVVFVLNTTAKGGSSGLFIGVAAMTVVWIAETLSASKGLVATVTPIPPMGLLIGAGAGAMEGVGRVPELLEPGVFWEAVSGGMRGAEMGARVAVIGGVVIGGAMCALAAMAVKNLIMGAELRVAPLMTVSVAVGASRMVLSLAPESMAIGAFVGSVLGAARDLRVLGALGMVGVGGCLGMRCLGCAPANMSKGARLITRLLGGLTGAGGAVILIIFLGFPLRLLSALVSAPVGAAIAILVWRVGELVCQSVAEVVEKLFGAISINTHYSRDETER</sequence>
<dbReference type="EMBL" id="JAINUG010000209">
    <property type="protein sequence ID" value="KAJ8387604.1"/>
    <property type="molecule type" value="Genomic_DNA"/>
</dbReference>
<protein>
    <submittedName>
        <fullName evidence="3">Uncharacterized protein</fullName>
    </submittedName>
</protein>
<feature type="transmembrane region" description="Helical" evidence="2">
    <location>
        <begin position="316"/>
        <end position="334"/>
    </location>
</feature>
<feature type="region of interest" description="Disordered" evidence="1">
    <location>
        <begin position="1"/>
        <end position="43"/>
    </location>
</feature>
<gene>
    <name evidence="3" type="ORF">AAFF_G00153000</name>
</gene>
<keyword evidence="2" id="KW-0812">Transmembrane</keyword>
<evidence type="ECO:0000256" key="2">
    <source>
        <dbReference type="SAM" id="Phobius"/>
    </source>
</evidence>
<evidence type="ECO:0000313" key="3">
    <source>
        <dbReference type="EMBL" id="KAJ8387604.1"/>
    </source>
</evidence>
<dbReference type="Proteomes" id="UP001221898">
    <property type="component" value="Unassembled WGS sequence"/>
</dbReference>
<feature type="transmembrane region" description="Helical" evidence="2">
    <location>
        <begin position="256"/>
        <end position="277"/>
    </location>
</feature>
<feature type="transmembrane region" description="Helical" evidence="2">
    <location>
        <begin position="105"/>
        <end position="123"/>
    </location>
</feature>
<dbReference type="AlphaFoldDB" id="A0AAD7RNS7"/>
<feature type="transmembrane region" description="Helical" evidence="2">
    <location>
        <begin position="47"/>
        <end position="67"/>
    </location>
</feature>